<evidence type="ECO:0000313" key="13">
    <source>
        <dbReference type="EMBL" id="TRY98343.1"/>
    </source>
</evidence>
<feature type="domain" description="C2H2-type" evidence="12">
    <location>
        <begin position="280"/>
        <end position="307"/>
    </location>
</feature>
<protein>
    <recommendedName>
        <fullName evidence="12">C2H2-type domain-containing protein</fullName>
    </recommendedName>
</protein>
<evidence type="ECO:0000256" key="4">
    <source>
        <dbReference type="ARBA" id="ARBA00022737"/>
    </source>
</evidence>
<feature type="domain" description="C2H2-type" evidence="12">
    <location>
        <begin position="84"/>
        <end position="111"/>
    </location>
</feature>
<comment type="caution">
    <text evidence="13">The sequence shown here is derived from an EMBL/GenBank/DDBJ whole genome shotgun (WGS) entry which is preliminary data.</text>
</comment>
<evidence type="ECO:0000256" key="2">
    <source>
        <dbReference type="ARBA" id="ARBA00006991"/>
    </source>
</evidence>
<evidence type="ECO:0000256" key="6">
    <source>
        <dbReference type="ARBA" id="ARBA00022833"/>
    </source>
</evidence>
<dbReference type="GO" id="GO:0005634">
    <property type="term" value="C:nucleus"/>
    <property type="evidence" value="ECO:0007669"/>
    <property type="project" value="UniProtKB-SubCell"/>
</dbReference>
<dbReference type="PROSITE" id="PS50157">
    <property type="entry name" value="ZINC_FINGER_C2H2_2"/>
    <property type="match status" value="9"/>
</dbReference>
<proteinExistence type="inferred from homology"/>
<feature type="domain" description="C2H2-type" evidence="12">
    <location>
        <begin position="56"/>
        <end position="83"/>
    </location>
</feature>
<keyword evidence="3" id="KW-0479">Metal-binding</keyword>
<keyword evidence="6" id="KW-0862">Zinc</keyword>
<dbReference type="EMBL" id="SRMA01025172">
    <property type="protein sequence ID" value="TRY98343.1"/>
    <property type="molecule type" value="Genomic_DNA"/>
</dbReference>
<keyword evidence="10" id="KW-0539">Nucleus</keyword>
<dbReference type="OrthoDB" id="427030at2759"/>
<comment type="subcellular location">
    <subcellularLocation>
        <location evidence="1">Nucleus</location>
    </subcellularLocation>
</comment>
<evidence type="ECO:0000256" key="8">
    <source>
        <dbReference type="ARBA" id="ARBA00023125"/>
    </source>
</evidence>
<feature type="domain" description="C2H2-type" evidence="12">
    <location>
        <begin position="191"/>
        <end position="218"/>
    </location>
</feature>
<evidence type="ECO:0000256" key="3">
    <source>
        <dbReference type="ARBA" id="ARBA00022723"/>
    </source>
</evidence>
<dbReference type="PROSITE" id="PS00028">
    <property type="entry name" value="ZINC_FINGER_C2H2_1"/>
    <property type="match status" value="9"/>
</dbReference>
<evidence type="ECO:0000259" key="12">
    <source>
        <dbReference type="PROSITE" id="PS50157"/>
    </source>
</evidence>
<evidence type="ECO:0000256" key="11">
    <source>
        <dbReference type="PROSITE-ProRule" id="PRU00042"/>
    </source>
</evidence>
<dbReference type="InterPro" id="IPR036236">
    <property type="entry name" value="Znf_C2H2_sf"/>
</dbReference>
<dbReference type="PANTHER" id="PTHR24393:SF34">
    <property type="entry name" value="PR_SET DOMAIN 13"/>
    <property type="match status" value="1"/>
</dbReference>
<dbReference type="FunFam" id="3.30.160.60:FF:000100">
    <property type="entry name" value="Zinc finger 45-like"/>
    <property type="match status" value="1"/>
</dbReference>
<accession>A0A553R856</accession>
<keyword evidence="4" id="KW-0677">Repeat</keyword>
<evidence type="ECO:0000256" key="1">
    <source>
        <dbReference type="ARBA" id="ARBA00004123"/>
    </source>
</evidence>
<sequence length="334" mass="38499">MNVVVKEEEDIKELSELRLQYSVTVQESDLSSSNSDVKLEVKPSISKSSETADEKFVCKLCGSEIAHRGNMLRHMQIHSRETPYVCELCGVEFRRKEQLKVHSGIHAGKKQQRLKTFSCDQCEKTYTCSNDLQAHLNKHSDADTETEAIPSMSKSLTIPHKKFICKQCGLEFGRKSKLTRHMRIHTGEAPYVCELCGCAFKRKDTLKRHSEIHTGVKRKCLKRFSCDKCVQKFDRFSALQAHLNKHSGERPFMCVSCDKCFFDHRNLYRHHLDCHSEKPFCCSLCGNKFARHNTLLKHMRIHTGERPYSCSNCGKSFPYKFCLSSHMKQHSAKN</sequence>
<dbReference type="GO" id="GO:0008270">
    <property type="term" value="F:zinc ion binding"/>
    <property type="evidence" value="ECO:0007669"/>
    <property type="project" value="UniProtKB-KW"/>
</dbReference>
<reference evidence="13 14" key="1">
    <citation type="journal article" date="2019" name="Sci. Data">
        <title>Hybrid genome assembly and annotation of Danionella translucida.</title>
        <authorList>
            <person name="Kadobianskyi M."/>
            <person name="Schulze L."/>
            <person name="Schuelke M."/>
            <person name="Judkewitz B."/>
        </authorList>
    </citation>
    <scope>NUCLEOTIDE SEQUENCE [LARGE SCALE GENOMIC DNA]</scope>
    <source>
        <strain evidence="13 14">Bolton</strain>
    </source>
</reference>
<keyword evidence="8" id="KW-0238">DNA-binding</keyword>
<feature type="domain" description="C2H2-type" evidence="12">
    <location>
        <begin position="252"/>
        <end position="279"/>
    </location>
</feature>
<dbReference type="GO" id="GO:0000978">
    <property type="term" value="F:RNA polymerase II cis-regulatory region sequence-specific DNA binding"/>
    <property type="evidence" value="ECO:0007669"/>
    <property type="project" value="TreeGrafter"/>
</dbReference>
<dbReference type="GO" id="GO:0001228">
    <property type="term" value="F:DNA-binding transcription activator activity, RNA polymerase II-specific"/>
    <property type="evidence" value="ECO:0007669"/>
    <property type="project" value="TreeGrafter"/>
</dbReference>
<dbReference type="FunFam" id="3.30.160.60:FF:000065">
    <property type="entry name" value="B-cell CLL/lymphoma 6, member B"/>
    <property type="match status" value="1"/>
</dbReference>
<keyword evidence="5 11" id="KW-0863">Zinc-finger</keyword>
<evidence type="ECO:0000256" key="9">
    <source>
        <dbReference type="ARBA" id="ARBA00023163"/>
    </source>
</evidence>
<dbReference type="Proteomes" id="UP000316079">
    <property type="component" value="Unassembled WGS sequence"/>
</dbReference>
<dbReference type="PANTHER" id="PTHR24393">
    <property type="entry name" value="ZINC FINGER PROTEIN"/>
    <property type="match status" value="1"/>
</dbReference>
<dbReference type="FunFam" id="3.30.160.60:FF:001370">
    <property type="entry name" value="Zinc finger protein"/>
    <property type="match status" value="2"/>
</dbReference>
<dbReference type="AlphaFoldDB" id="A0A553R856"/>
<dbReference type="FunFam" id="3.30.160.60:FF:000624">
    <property type="entry name" value="zinc finger protein 697"/>
    <property type="match status" value="1"/>
</dbReference>
<comment type="similarity">
    <text evidence="2">Belongs to the krueppel C2H2-type zinc-finger protein family.</text>
</comment>
<organism evidence="13 14">
    <name type="scientific">Danionella cerebrum</name>
    <dbReference type="NCBI Taxonomy" id="2873325"/>
    <lineage>
        <taxon>Eukaryota</taxon>
        <taxon>Metazoa</taxon>
        <taxon>Chordata</taxon>
        <taxon>Craniata</taxon>
        <taxon>Vertebrata</taxon>
        <taxon>Euteleostomi</taxon>
        <taxon>Actinopterygii</taxon>
        <taxon>Neopterygii</taxon>
        <taxon>Teleostei</taxon>
        <taxon>Ostariophysi</taxon>
        <taxon>Cypriniformes</taxon>
        <taxon>Danionidae</taxon>
        <taxon>Danioninae</taxon>
        <taxon>Danionella</taxon>
    </lineage>
</organism>
<keyword evidence="14" id="KW-1185">Reference proteome</keyword>
<gene>
    <name evidence="13" type="ORF">DNTS_025964</name>
</gene>
<evidence type="ECO:0000256" key="5">
    <source>
        <dbReference type="ARBA" id="ARBA00022771"/>
    </source>
</evidence>
<dbReference type="Pfam" id="PF00096">
    <property type="entry name" value="zf-C2H2"/>
    <property type="match status" value="5"/>
</dbReference>
<name>A0A553R856_9TELE</name>
<feature type="domain" description="C2H2-type" evidence="12">
    <location>
        <begin position="117"/>
        <end position="144"/>
    </location>
</feature>
<dbReference type="STRING" id="623744.A0A553R856"/>
<feature type="domain" description="C2H2-type" evidence="12">
    <location>
        <begin position="163"/>
        <end position="190"/>
    </location>
</feature>
<keyword evidence="7" id="KW-0805">Transcription regulation</keyword>
<evidence type="ECO:0000256" key="7">
    <source>
        <dbReference type="ARBA" id="ARBA00023015"/>
    </source>
</evidence>
<feature type="domain" description="C2H2-type" evidence="12">
    <location>
        <begin position="308"/>
        <end position="334"/>
    </location>
</feature>
<dbReference type="InterPro" id="IPR013087">
    <property type="entry name" value="Znf_C2H2_type"/>
</dbReference>
<dbReference type="SUPFAM" id="SSF57667">
    <property type="entry name" value="beta-beta-alpha zinc fingers"/>
    <property type="match status" value="5"/>
</dbReference>
<dbReference type="FunFam" id="3.30.160.60:FF:002343">
    <property type="entry name" value="Zinc finger protein 33A"/>
    <property type="match status" value="1"/>
</dbReference>
<evidence type="ECO:0000256" key="10">
    <source>
        <dbReference type="ARBA" id="ARBA00023242"/>
    </source>
</evidence>
<dbReference type="Gene3D" id="3.30.160.60">
    <property type="entry name" value="Classic Zinc Finger"/>
    <property type="match status" value="9"/>
</dbReference>
<keyword evidence="9" id="KW-0804">Transcription</keyword>
<dbReference type="SMART" id="SM00355">
    <property type="entry name" value="ZnF_C2H2"/>
    <property type="match status" value="9"/>
</dbReference>
<feature type="domain" description="C2H2-type" evidence="12">
    <location>
        <begin position="224"/>
        <end position="251"/>
    </location>
</feature>
<evidence type="ECO:0000313" key="14">
    <source>
        <dbReference type="Proteomes" id="UP000316079"/>
    </source>
</evidence>